<evidence type="ECO:0000313" key="2">
    <source>
        <dbReference type="Proteomes" id="UP000035763"/>
    </source>
</evidence>
<dbReference type="RefSeq" id="WP_048697548.1">
    <property type="nucleotide sequence ID" value="NZ_HG764815.1"/>
</dbReference>
<gene>
    <name evidence="1" type="ORF">BN11_1520019</name>
</gene>
<evidence type="ECO:0000313" key="1">
    <source>
        <dbReference type="EMBL" id="CCH72306.1"/>
    </source>
</evidence>
<dbReference type="Proteomes" id="UP000035763">
    <property type="component" value="Unassembled WGS sequence"/>
</dbReference>
<sequence length="290" mass="30722">MNSGSSRGQNADLLAGPYAANGQRFVVECPDARLRRLVASAFVDLLTDAQPLRPTRFRVAPSPEHPGRYEVWRDDELCEIVTSGHLMTHLVWQVTALVLQNCAPRTPVHAAVVAINGRAVLVAGESYAGKSTLAGWLTARGWEFLTDELALLEEVPGGWHVHPFPRPIGLRHPSPLDALLGGSPQHDSESLVPASRLGQVGNAARLSAVVLPGREPGLPRRLSAAHPATALRLLMSHLPHGGIGGRAAFRQVARLTSSVPVFHLGVGDLDVADAQLRALAGPPGAPGGAR</sequence>
<dbReference type="STRING" id="1193182.BN11_1520019"/>
<comment type="caution">
    <text evidence="1">The sequence shown here is derived from an EMBL/GenBank/DDBJ whole genome shotgun (WGS) entry which is preliminary data.</text>
</comment>
<dbReference type="EMBL" id="CAJA01000060">
    <property type="protein sequence ID" value="CCH72306.1"/>
    <property type="molecule type" value="Genomic_DNA"/>
</dbReference>
<keyword evidence="2" id="KW-1185">Reference proteome</keyword>
<accession>W6JUR4</accession>
<dbReference type="SUPFAM" id="SSF53795">
    <property type="entry name" value="PEP carboxykinase-like"/>
    <property type="match status" value="1"/>
</dbReference>
<evidence type="ECO:0008006" key="3">
    <source>
        <dbReference type="Google" id="ProtNLM"/>
    </source>
</evidence>
<organism evidence="1 2">
    <name type="scientific">Nostocoides australiense Ben110</name>
    <dbReference type="NCBI Taxonomy" id="1193182"/>
    <lineage>
        <taxon>Bacteria</taxon>
        <taxon>Bacillati</taxon>
        <taxon>Actinomycetota</taxon>
        <taxon>Actinomycetes</taxon>
        <taxon>Micrococcales</taxon>
        <taxon>Intrasporangiaceae</taxon>
        <taxon>Nostocoides</taxon>
    </lineage>
</organism>
<proteinExistence type="predicted"/>
<dbReference type="AlphaFoldDB" id="W6JUR4"/>
<reference evidence="1 2" key="1">
    <citation type="journal article" date="2013" name="ISME J.">
        <title>A metabolic model for members of the genus Tetrasphaera involved in enhanced biological phosphorus removal.</title>
        <authorList>
            <person name="Kristiansen R."/>
            <person name="Nguyen H.T.T."/>
            <person name="Saunders A.M."/>
            <person name="Nielsen J.L."/>
            <person name="Wimmer R."/>
            <person name="Le V.Q."/>
            <person name="McIlroy S.J."/>
            <person name="Petrovski S."/>
            <person name="Seviour R.J."/>
            <person name="Calteau A."/>
            <person name="Nielsen K.L."/>
            <person name="Nielsen P.H."/>
        </authorList>
    </citation>
    <scope>NUCLEOTIDE SEQUENCE [LARGE SCALE GENOMIC DNA]</scope>
    <source>
        <strain evidence="1 2">Ben110</strain>
    </source>
</reference>
<dbReference type="InterPro" id="IPR027417">
    <property type="entry name" value="P-loop_NTPase"/>
</dbReference>
<dbReference type="OrthoDB" id="5450317at2"/>
<name>W6JUR4_9MICO</name>
<dbReference type="Gene3D" id="3.40.50.300">
    <property type="entry name" value="P-loop containing nucleotide triphosphate hydrolases"/>
    <property type="match status" value="1"/>
</dbReference>
<protein>
    <recommendedName>
        <fullName evidence="3">HPr kinase</fullName>
    </recommendedName>
</protein>